<dbReference type="EMBL" id="CATQJL010000305">
    <property type="protein sequence ID" value="CAJ0600919.1"/>
    <property type="molecule type" value="Genomic_DNA"/>
</dbReference>
<evidence type="ECO:0000313" key="1">
    <source>
        <dbReference type="EMBL" id="CAJ0600919.1"/>
    </source>
</evidence>
<keyword evidence="2" id="KW-1185">Reference proteome</keyword>
<gene>
    <name evidence="1" type="ORF">CYNAS_LOCUS12902</name>
</gene>
<protein>
    <submittedName>
        <fullName evidence="1">Uncharacterized protein</fullName>
    </submittedName>
</protein>
<reference evidence="1" key="1">
    <citation type="submission" date="2023-07" db="EMBL/GenBank/DDBJ databases">
        <authorList>
            <consortium name="CYATHOMIX"/>
        </authorList>
    </citation>
    <scope>NUCLEOTIDE SEQUENCE</scope>
    <source>
        <strain evidence="1">N/A</strain>
    </source>
</reference>
<comment type="caution">
    <text evidence="1">The sequence shown here is derived from an EMBL/GenBank/DDBJ whole genome shotgun (WGS) entry which is preliminary data.</text>
</comment>
<evidence type="ECO:0000313" key="2">
    <source>
        <dbReference type="Proteomes" id="UP001176961"/>
    </source>
</evidence>
<sequence length="58" mass="6798">MSIANAVRREAQDEGVRLEIQEDEESEAEDERCWRTFVFHPLALCLRMILIIFHPGLI</sequence>
<accession>A0AA36M6H0</accession>
<dbReference type="AlphaFoldDB" id="A0AA36M6H0"/>
<dbReference type="Proteomes" id="UP001176961">
    <property type="component" value="Unassembled WGS sequence"/>
</dbReference>
<organism evidence="1 2">
    <name type="scientific">Cylicocyclus nassatus</name>
    <name type="common">Nematode worm</name>
    <dbReference type="NCBI Taxonomy" id="53992"/>
    <lineage>
        <taxon>Eukaryota</taxon>
        <taxon>Metazoa</taxon>
        <taxon>Ecdysozoa</taxon>
        <taxon>Nematoda</taxon>
        <taxon>Chromadorea</taxon>
        <taxon>Rhabditida</taxon>
        <taxon>Rhabditina</taxon>
        <taxon>Rhabditomorpha</taxon>
        <taxon>Strongyloidea</taxon>
        <taxon>Strongylidae</taxon>
        <taxon>Cylicocyclus</taxon>
    </lineage>
</organism>
<name>A0AA36M6H0_CYLNA</name>
<proteinExistence type="predicted"/>